<dbReference type="Proteomes" id="UP000315017">
    <property type="component" value="Chromosome"/>
</dbReference>
<evidence type="ECO:0000313" key="3">
    <source>
        <dbReference type="EMBL" id="QDU26809.1"/>
    </source>
</evidence>
<keyword evidence="4" id="KW-1185">Reference proteome</keyword>
<dbReference type="SUPFAM" id="SSF55347">
    <property type="entry name" value="Glyceraldehyde-3-phosphate dehydrogenase-like, C-terminal domain"/>
    <property type="match status" value="1"/>
</dbReference>
<dbReference type="Gene3D" id="3.40.50.720">
    <property type="entry name" value="NAD(P)-binding Rossmann-like Domain"/>
    <property type="match status" value="1"/>
</dbReference>
<reference evidence="3 4" key="1">
    <citation type="submission" date="2019-02" db="EMBL/GenBank/DDBJ databases">
        <title>Deep-cultivation of Planctomycetes and their phenomic and genomic characterization uncovers novel biology.</title>
        <authorList>
            <person name="Wiegand S."/>
            <person name="Jogler M."/>
            <person name="Boedeker C."/>
            <person name="Pinto D."/>
            <person name="Vollmers J."/>
            <person name="Rivas-Marin E."/>
            <person name="Kohn T."/>
            <person name="Peeters S.H."/>
            <person name="Heuer A."/>
            <person name="Rast P."/>
            <person name="Oberbeckmann S."/>
            <person name="Bunk B."/>
            <person name="Jeske O."/>
            <person name="Meyerdierks A."/>
            <person name="Storesund J.E."/>
            <person name="Kallscheuer N."/>
            <person name="Luecker S."/>
            <person name="Lage O.M."/>
            <person name="Pohl T."/>
            <person name="Merkel B.J."/>
            <person name="Hornburger P."/>
            <person name="Mueller R.-W."/>
            <person name="Bruemmer F."/>
            <person name="Labrenz M."/>
            <person name="Spormann A.M."/>
            <person name="Op den Camp H."/>
            <person name="Overmann J."/>
            <person name="Amann R."/>
            <person name="Jetten M.S.M."/>
            <person name="Mascher T."/>
            <person name="Medema M.H."/>
            <person name="Devos D.P."/>
            <person name="Kaster A.-K."/>
            <person name="Ovreas L."/>
            <person name="Rohde M."/>
            <person name="Galperin M.Y."/>
            <person name="Jogler C."/>
        </authorList>
    </citation>
    <scope>NUCLEOTIDE SEQUENCE [LARGE SCALE GENOMIC DNA]</scope>
    <source>
        <strain evidence="3 4">ETA_A8</strain>
    </source>
</reference>
<dbReference type="RefSeq" id="WP_145087639.1">
    <property type="nucleotide sequence ID" value="NZ_CP036274.1"/>
</dbReference>
<dbReference type="AlphaFoldDB" id="A0A517Y9A2"/>
<dbReference type="SUPFAM" id="SSF51735">
    <property type="entry name" value="NAD(P)-binding Rossmann-fold domains"/>
    <property type="match status" value="1"/>
</dbReference>
<evidence type="ECO:0000259" key="2">
    <source>
        <dbReference type="Pfam" id="PF19051"/>
    </source>
</evidence>
<dbReference type="Pfam" id="PF19051">
    <property type="entry name" value="GFO_IDH_MocA_C2"/>
    <property type="match status" value="2"/>
</dbReference>
<dbReference type="Gene3D" id="3.30.360.10">
    <property type="entry name" value="Dihydrodipicolinate Reductase, domain 2"/>
    <property type="match status" value="1"/>
</dbReference>
<sequence length="443" mass="49063">MQRRDFIEQSLAAGIVFASTAHLVNPRPAYALANDKISICAMGVKGRGGHVLQSFMGLPEVDVKYVCDLDESVLAARVAMVEKATGRRPQAIKDYRQALDDKSLDAIVIGTPDHWHALPTIHGCQAKKDVYVEKPDGHNIMEGRTMVAAAKKHGRVVQMGTQARTGPHLLSLMEYLKTGALGKVRFAKAWESAKQGSIGHAPDGTAPAGLDYNTWLGSAPLRPFNPMRFHGNWRWFFDYGTGDLGNDGVHRLDMARWALTAAAAAKGEVVPEMPRAIASLGGKYYFDDDQEWPDTLMTTFDFAGGYLLTYEMRVWNAYHLHDEPEGAAVHGDQGYVIIGNSRWRAFDPKGKPVTEDKAGYNDVGHVKNFLDCMRSRGKPNADLETVGHPSSLLCHLGNAAWRAGRTLKFDKETYKFIGDDDANQYLTRAEYRKPFELPKIADL</sequence>
<dbReference type="InterPro" id="IPR050463">
    <property type="entry name" value="Gfo/Idh/MocA_oxidrdct_glycsds"/>
</dbReference>
<dbReference type="Pfam" id="PF01408">
    <property type="entry name" value="GFO_IDH_MocA"/>
    <property type="match status" value="1"/>
</dbReference>
<name>A0A517Y9A2_9BACT</name>
<dbReference type="InterPro" id="IPR036291">
    <property type="entry name" value="NAD(P)-bd_dom_sf"/>
</dbReference>
<feature type="domain" description="Gfo/Idh/MocA-like oxidoreductase bacterial type C-terminal" evidence="2">
    <location>
        <begin position="365"/>
        <end position="435"/>
    </location>
</feature>
<evidence type="ECO:0000313" key="4">
    <source>
        <dbReference type="Proteomes" id="UP000315017"/>
    </source>
</evidence>
<protein>
    <submittedName>
        <fullName evidence="3">Putative oxidoreductase</fullName>
    </submittedName>
</protein>
<dbReference type="InterPro" id="IPR043906">
    <property type="entry name" value="Gfo/Idh/MocA_OxRdtase_bact_C"/>
</dbReference>
<feature type="domain" description="Gfo/Idh/MocA-like oxidoreductase N-terminal" evidence="1">
    <location>
        <begin position="82"/>
        <end position="160"/>
    </location>
</feature>
<dbReference type="KEGG" id="aagg:ETAA8_18920"/>
<gene>
    <name evidence="3" type="ORF">ETAA8_18920</name>
</gene>
<dbReference type="PANTHER" id="PTHR43818">
    <property type="entry name" value="BCDNA.GH03377"/>
    <property type="match status" value="1"/>
</dbReference>
<dbReference type="GO" id="GO:0000166">
    <property type="term" value="F:nucleotide binding"/>
    <property type="evidence" value="ECO:0007669"/>
    <property type="project" value="InterPro"/>
</dbReference>
<dbReference type="OrthoDB" id="9788246at2"/>
<dbReference type="InterPro" id="IPR000683">
    <property type="entry name" value="Gfo/Idh/MocA-like_OxRdtase_N"/>
</dbReference>
<feature type="domain" description="Gfo/Idh/MocA-like oxidoreductase bacterial type C-terminal" evidence="2">
    <location>
        <begin position="203"/>
        <end position="260"/>
    </location>
</feature>
<dbReference type="EMBL" id="CP036274">
    <property type="protein sequence ID" value="QDU26809.1"/>
    <property type="molecule type" value="Genomic_DNA"/>
</dbReference>
<organism evidence="3 4">
    <name type="scientific">Anatilimnocola aggregata</name>
    <dbReference type="NCBI Taxonomy" id="2528021"/>
    <lineage>
        <taxon>Bacteria</taxon>
        <taxon>Pseudomonadati</taxon>
        <taxon>Planctomycetota</taxon>
        <taxon>Planctomycetia</taxon>
        <taxon>Pirellulales</taxon>
        <taxon>Pirellulaceae</taxon>
        <taxon>Anatilimnocola</taxon>
    </lineage>
</organism>
<dbReference type="PANTHER" id="PTHR43818:SF5">
    <property type="entry name" value="OXIDOREDUCTASE FAMILY PROTEIN"/>
    <property type="match status" value="1"/>
</dbReference>
<proteinExistence type="predicted"/>
<evidence type="ECO:0000259" key="1">
    <source>
        <dbReference type="Pfam" id="PF01408"/>
    </source>
</evidence>
<accession>A0A517Y9A2</accession>